<dbReference type="AlphaFoldDB" id="A0A6B0UU03"/>
<reference evidence="3" key="1">
    <citation type="submission" date="2019-12" db="EMBL/GenBank/DDBJ databases">
        <title>An insight into the sialome of adult female Ixodes ricinus ticks feeding for 6 days.</title>
        <authorList>
            <person name="Perner J."/>
            <person name="Ribeiro J.M.C."/>
        </authorList>
    </citation>
    <scope>NUCLEOTIDE SEQUENCE</scope>
    <source>
        <strain evidence="3">Semi-engorged</strain>
        <tissue evidence="3">Salivary glands</tissue>
    </source>
</reference>
<keyword evidence="1" id="KW-0812">Transmembrane</keyword>
<evidence type="ECO:0000313" key="3">
    <source>
        <dbReference type="EMBL" id="MXU93206.1"/>
    </source>
</evidence>
<accession>A0A6B0UU03</accession>
<keyword evidence="2" id="KW-0732">Signal</keyword>
<protein>
    <submittedName>
        <fullName evidence="3">Putative secreted protein</fullName>
    </submittedName>
</protein>
<feature type="transmembrane region" description="Helical" evidence="1">
    <location>
        <begin position="82"/>
        <end position="102"/>
    </location>
</feature>
<name>A0A6B0UU03_IXORI</name>
<feature type="signal peptide" evidence="2">
    <location>
        <begin position="1"/>
        <end position="17"/>
    </location>
</feature>
<evidence type="ECO:0000256" key="2">
    <source>
        <dbReference type="SAM" id="SignalP"/>
    </source>
</evidence>
<keyword evidence="1" id="KW-0472">Membrane</keyword>
<proteinExistence type="predicted"/>
<organism evidence="3">
    <name type="scientific">Ixodes ricinus</name>
    <name type="common">Common tick</name>
    <name type="synonym">Acarus ricinus</name>
    <dbReference type="NCBI Taxonomy" id="34613"/>
    <lineage>
        <taxon>Eukaryota</taxon>
        <taxon>Metazoa</taxon>
        <taxon>Ecdysozoa</taxon>
        <taxon>Arthropoda</taxon>
        <taxon>Chelicerata</taxon>
        <taxon>Arachnida</taxon>
        <taxon>Acari</taxon>
        <taxon>Parasitiformes</taxon>
        <taxon>Ixodida</taxon>
        <taxon>Ixodoidea</taxon>
        <taxon>Ixodidae</taxon>
        <taxon>Ixodinae</taxon>
        <taxon>Ixodes</taxon>
    </lineage>
</organism>
<dbReference type="EMBL" id="GIFC01011123">
    <property type="protein sequence ID" value="MXU93206.1"/>
    <property type="molecule type" value="Transcribed_RNA"/>
</dbReference>
<feature type="chain" id="PRO_5025353698" evidence="2">
    <location>
        <begin position="18"/>
        <end position="142"/>
    </location>
</feature>
<evidence type="ECO:0000256" key="1">
    <source>
        <dbReference type="SAM" id="Phobius"/>
    </source>
</evidence>
<keyword evidence="1" id="KW-1133">Transmembrane helix</keyword>
<sequence length="142" mass="16738">MCTVRAVLLSLFSSVRMRYDVTIGILPGCGLCRNIQERTKLRHIDTICTHNLLYPAPKKVRHGYCAVASFFIFFFLQRRQCFVFKLSITATVKVFFFFLLAGHKEATLRRKRIFFRSRSTFANVRLRHDVVHRRLIKLNIIQ</sequence>